<dbReference type="PIRSF" id="PIRSF031982">
    <property type="entry name" value="UCP031982_abhydr"/>
    <property type="match status" value="1"/>
</dbReference>
<name>A0ABS2K945_9GAMM</name>
<comment type="caution">
    <text evidence="5">The sequence shown here is derived from an EMBL/GenBank/DDBJ whole genome shotgun (WGS) entry which is preliminary data.</text>
</comment>
<organism evidence="5 6">
    <name type="scientific">Dyella flava</name>
    <dbReference type="NCBI Taxonomy" id="1920170"/>
    <lineage>
        <taxon>Bacteria</taxon>
        <taxon>Pseudomonadati</taxon>
        <taxon>Pseudomonadota</taxon>
        <taxon>Gammaproteobacteria</taxon>
        <taxon>Lysobacterales</taxon>
        <taxon>Rhodanobacteraceae</taxon>
        <taxon>Dyella</taxon>
    </lineage>
</organism>
<keyword evidence="6" id="KW-1185">Reference proteome</keyword>
<evidence type="ECO:0000256" key="2">
    <source>
        <dbReference type="ARBA" id="ARBA00022963"/>
    </source>
</evidence>
<accession>A0ABS2K945</accession>
<keyword evidence="1 5" id="KW-0378">Hydrolase</keyword>
<reference evidence="5" key="1">
    <citation type="submission" date="2020-10" db="EMBL/GenBank/DDBJ databases">
        <title>Phylogeny of dyella-like bacteria.</title>
        <authorList>
            <person name="Fu J."/>
        </authorList>
    </citation>
    <scope>NUCLEOTIDE SEQUENCE</scope>
    <source>
        <strain evidence="5">DHOC52</strain>
    </source>
</reference>
<dbReference type="PANTHER" id="PTHR10272">
    <property type="entry name" value="PLATELET-ACTIVATING FACTOR ACETYLHYDROLASE"/>
    <property type="match status" value="1"/>
</dbReference>
<proteinExistence type="predicted"/>
<protein>
    <submittedName>
        <fullName evidence="5">Alpha/beta hydrolase</fullName>
    </submittedName>
</protein>
<keyword evidence="3" id="KW-0443">Lipid metabolism</keyword>
<evidence type="ECO:0000256" key="4">
    <source>
        <dbReference type="SAM" id="SignalP"/>
    </source>
</evidence>
<dbReference type="PANTHER" id="PTHR10272:SF0">
    <property type="entry name" value="PLATELET-ACTIVATING FACTOR ACETYLHYDROLASE"/>
    <property type="match status" value="1"/>
</dbReference>
<dbReference type="Gene3D" id="3.40.50.1820">
    <property type="entry name" value="alpha/beta hydrolase"/>
    <property type="match status" value="1"/>
</dbReference>
<dbReference type="RefSeq" id="WP_204683795.1">
    <property type="nucleotide sequence ID" value="NZ_BSNR01000019.1"/>
</dbReference>
<evidence type="ECO:0000256" key="3">
    <source>
        <dbReference type="ARBA" id="ARBA00023098"/>
    </source>
</evidence>
<dbReference type="InterPro" id="IPR029058">
    <property type="entry name" value="AB_hydrolase_fold"/>
</dbReference>
<dbReference type="EMBL" id="JADIKE010000038">
    <property type="protein sequence ID" value="MBM7127287.1"/>
    <property type="molecule type" value="Genomic_DNA"/>
</dbReference>
<dbReference type="Pfam" id="PF03403">
    <property type="entry name" value="PAF-AH_p_II"/>
    <property type="match status" value="1"/>
</dbReference>
<dbReference type="InterPro" id="IPR016986">
    <property type="entry name" value="UCP031982_abhydr"/>
</dbReference>
<dbReference type="Proteomes" id="UP001430149">
    <property type="component" value="Unassembled WGS sequence"/>
</dbReference>
<dbReference type="GO" id="GO:0016787">
    <property type="term" value="F:hydrolase activity"/>
    <property type="evidence" value="ECO:0007669"/>
    <property type="project" value="UniProtKB-KW"/>
</dbReference>
<sequence length="369" mass="38950">MNLFRCLLAGVLLAGSFPAASFATDTIAPYHVGESGRLFHPDKARDWRGAKTQALLVRIWYPVDRSVTEQPHDIGAPGHPIFEGHPVAADAPLSPGKARYPLLLMSHGTGGSADSLDWLGAALAAQGYIVAAVNHPGNTALEPLTAEGFLLWWERATDVSEVLDGLLHDAVLGPHIDMQRVGAVGFSLGGYTVLELAGARTHRLAFEHFCVSPAADAICHPPEAQGLTHADGFALAPSPQTDASIAHSDDSYRDPRIKAVFAIAPALGEAFNASSFADVRIPIALLAGSADTTVPLGTNAERFARFMPNAKLTLLPGAGHYTFLDVCTPNVGDQPFFCKDGPGVDRTAIHAEAIAQVAAFFAKTLPTTN</sequence>
<keyword evidence="2" id="KW-0442">Lipid degradation</keyword>
<keyword evidence="4" id="KW-0732">Signal</keyword>
<feature type="signal peptide" evidence="4">
    <location>
        <begin position="1"/>
        <end position="23"/>
    </location>
</feature>
<dbReference type="SUPFAM" id="SSF53474">
    <property type="entry name" value="alpha/beta-Hydrolases"/>
    <property type="match status" value="1"/>
</dbReference>
<evidence type="ECO:0000313" key="5">
    <source>
        <dbReference type="EMBL" id="MBM7127287.1"/>
    </source>
</evidence>
<feature type="chain" id="PRO_5046228439" evidence="4">
    <location>
        <begin position="24"/>
        <end position="369"/>
    </location>
</feature>
<evidence type="ECO:0000256" key="1">
    <source>
        <dbReference type="ARBA" id="ARBA00022801"/>
    </source>
</evidence>
<evidence type="ECO:0000313" key="6">
    <source>
        <dbReference type="Proteomes" id="UP001430149"/>
    </source>
</evidence>
<gene>
    <name evidence="5" type="ORF">ISP19_18085</name>
</gene>